<dbReference type="PATRIC" id="fig|1339352.3.peg.3832"/>
<comment type="similarity">
    <text evidence="2">Belongs to the TspO/BZRP family.</text>
</comment>
<evidence type="ECO:0000256" key="3">
    <source>
        <dbReference type="ARBA" id="ARBA00022692"/>
    </source>
</evidence>
<feature type="transmembrane region" description="Helical" evidence="6">
    <location>
        <begin position="7"/>
        <end position="26"/>
    </location>
</feature>
<accession>A0A069SC41</accession>
<dbReference type="PANTHER" id="PTHR10057">
    <property type="entry name" value="PERIPHERAL-TYPE BENZODIAZEPINE RECEPTOR"/>
    <property type="match status" value="1"/>
</dbReference>
<gene>
    <name evidence="7" type="ORF">M099_4086</name>
</gene>
<dbReference type="FunFam" id="1.20.1260.100:FF:000001">
    <property type="entry name" value="translocator protein 2"/>
    <property type="match status" value="1"/>
</dbReference>
<evidence type="ECO:0000256" key="1">
    <source>
        <dbReference type="ARBA" id="ARBA00004141"/>
    </source>
</evidence>
<proteinExistence type="inferred from homology"/>
<protein>
    <submittedName>
        <fullName evidence="7">TspO/MBR family protein</fullName>
    </submittedName>
</protein>
<evidence type="ECO:0000256" key="6">
    <source>
        <dbReference type="SAM" id="Phobius"/>
    </source>
</evidence>
<dbReference type="PROSITE" id="PS51257">
    <property type="entry name" value="PROKAR_LIPOPROTEIN"/>
    <property type="match status" value="1"/>
</dbReference>
<keyword evidence="3 6" id="KW-0812">Transmembrane</keyword>
<organism evidence="7 8">
    <name type="scientific">Phocaeicola vulgatus str. 3975 RP4</name>
    <dbReference type="NCBI Taxonomy" id="1339352"/>
    <lineage>
        <taxon>Bacteria</taxon>
        <taxon>Pseudomonadati</taxon>
        <taxon>Bacteroidota</taxon>
        <taxon>Bacteroidia</taxon>
        <taxon>Bacteroidales</taxon>
        <taxon>Bacteroidaceae</taxon>
        <taxon>Phocaeicola</taxon>
    </lineage>
</organism>
<dbReference type="GO" id="GO:0016020">
    <property type="term" value="C:membrane"/>
    <property type="evidence" value="ECO:0007669"/>
    <property type="project" value="UniProtKB-SubCell"/>
</dbReference>
<name>A0A069SC41_PHOVU</name>
<feature type="transmembrane region" description="Helical" evidence="6">
    <location>
        <begin position="77"/>
        <end position="96"/>
    </location>
</feature>
<dbReference type="InterPro" id="IPR004307">
    <property type="entry name" value="TspO_MBR"/>
</dbReference>
<evidence type="ECO:0000313" key="8">
    <source>
        <dbReference type="Proteomes" id="UP000027661"/>
    </source>
</evidence>
<dbReference type="Gene3D" id="1.20.1260.100">
    <property type="entry name" value="TspO/MBR protein"/>
    <property type="match status" value="1"/>
</dbReference>
<comment type="subcellular location">
    <subcellularLocation>
        <location evidence="1">Membrane</location>
        <topology evidence="1">Multi-pass membrane protein</topology>
    </subcellularLocation>
</comment>
<evidence type="ECO:0000313" key="7">
    <source>
        <dbReference type="EMBL" id="KDS45088.1"/>
    </source>
</evidence>
<feature type="transmembrane region" description="Helical" evidence="6">
    <location>
        <begin position="132"/>
        <end position="152"/>
    </location>
</feature>
<reference evidence="7 8" key="1">
    <citation type="submission" date="2014-04" db="EMBL/GenBank/DDBJ databases">
        <authorList>
            <person name="Sears C."/>
            <person name="Carroll K."/>
            <person name="Sack B.R."/>
            <person name="Qadri F."/>
            <person name="Myers L.L."/>
            <person name="Chung G.-T."/>
            <person name="Escheverria P."/>
            <person name="Fraser C.M."/>
            <person name="Sadzewicz L."/>
            <person name="Shefchek K.A."/>
            <person name="Tallon L."/>
            <person name="Das S.P."/>
            <person name="Daugherty S."/>
            <person name="Mongodin E.F."/>
        </authorList>
    </citation>
    <scope>NUCLEOTIDE SEQUENCE [LARGE SCALE GENOMIC DNA]</scope>
    <source>
        <strain evidence="7 8">3975 RP4</strain>
    </source>
</reference>
<dbReference type="Proteomes" id="UP000027661">
    <property type="component" value="Unassembled WGS sequence"/>
</dbReference>
<feature type="transmembrane region" description="Helical" evidence="6">
    <location>
        <begin position="46"/>
        <end position="70"/>
    </location>
</feature>
<dbReference type="GO" id="GO:0033013">
    <property type="term" value="P:tetrapyrrole metabolic process"/>
    <property type="evidence" value="ECO:0007669"/>
    <property type="project" value="UniProtKB-ARBA"/>
</dbReference>
<feature type="transmembrane region" description="Helical" evidence="6">
    <location>
        <begin position="102"/>
        <end position="120"/>
    </location>
</feature>
<dbReference type="Pfam" id="PF03073">
    <property type="entry name" value="TspO_MBR"/>
    <property type="match status" value="1"/>
</dbReference>
<evidence type="ECO:0000256" key="4">
    <source>
        <dbReference type="ARBA" id="ARBA00022989"/>
    </source>
</evidence>
<evidence type="ECO:0000256" key="2">
    <source>
        <dbReference type="ARBA" id="ARBA00007524"/>
    </source>
</evidence>
<dbReference type="CDD" id="cd15904">
    <property type="entry name" value="TSPO_MBR"/>
    <property type="match status" value="1"/>
</dbReference>
<keyword evidence="5 6" id="KW-0472">Membrane</keyword>
<evidence type="ECO:0000256" key="5">
    <source>
        <dbReference type="ARBA" id="ARBA00023136"/>
    </source>
</evidence>
<dbReference type="PIRSF" id="PIRSF005859">
    <property type="entry name" value="PBR"/>
    <property type="match status" value="1"/>
</dbReference>
<dbReference type="RefSeq" id="WP_005843416.1">
    <property type="nucleotide sequence ID" value="NZ_JNHM01000148.1"/>
</dbReference>
<dbReference type="AlphaFoldDB" id="A0A069SC41"/>
<keyword evidence="4 6" id="KW-1133">Transmembrane helix</keyword>
<dbReference type="GeneID" id="5303834"/>
<dbReference type="EMBL" id="JNHM01000148">
    <property type="protein sequence ID" value="KDS45088.1"/>
    <property type="molecule type" value="Genomic_DNA"/>
</dbReference>
<dbReference type="InterPro" id="IPR038330">
    <property type="entry name" value="TspO/MBR-related_sf"/>
</dbReference>
<dbReference type="PANTHER" id="PTHR10057:SF0">
    <property type="entry name" value="TRANSLOCATOR PROTEIN"/>
    <property type="match status" value="1"/>
</dbReference>
<comment type="caution">
    <text evidence="7">The sequence shown here is derived from an EMBL/GenBank/DDBJ whole genome shotgun (WGS) entry which is preliminary data.</text>
</comment>
<sequence>MKRIIPILIAILICFGVGCTASYFQSESILNWYPALEKPSCTPPDIAFPIAWSFIYLCMGISIGLIWHIWTIRRQMIIRLFGFQLLFNFTWSIFFFYFRSPLLGFANILVLDVLVIYYMIESYPVRKSSAYLFVPYLLWLLLATYLNGYILMYN</sequence>